<evidence type="ECO:0000256" key="1">
    <source>
        <dbReference type="SAM" id="MobiDB-lite"/>
    </source>
</evidence>
<evidence type="ECO:0000313" key="2">
    <source>
        <dbReference type="EnsemblPlants" id="OB01G34090.1"/>
    </source>
</evidence>
<reference evidence="2" key="2">
    <citation type="submission" date="2013-04" db="UniProtKB">
        <authorList>
            <consortium name="EnsemblPlants"/>
        </authorList>
    </citation>
    <scope>IDENTIFICATION</scope>
</reference>
<dbReference type="AlphaFoldDB" id="J3L2F3"/>
<dbReference type="Proteomes" id="UP000006038">
    <property type="component" value="Chromosome 1"/>
</dbReference>
<evidence type="ECO:0000313" key="3">
    <source>
        <dbReference type="Proteomes" id="UP000006038"/>
    </source>
</evidence>
<organism evidence="2">
    <name type="scientific">Oryza brachyantha</name>
    <name type="common">malo sina</name>
    <dbReference type="NCBI Taxonomy" id="4533"/>
    <lineage>
        <taxon>Eukaryota</taxon>
        <taxon>Viridiplantae</taxon>
        <taxon>Streptophyta</taxon>
        <taxon>Embryophyta</taxon>
        <taxon>Tracheophyta</taxon>
        <taxon>Spermatophyta</taxon>
        <taxon>Magnoliopsida</taxon>
        <taxon>Liliopsida</taxon>
        <taxon>Poales</taxon>
        <taxon>Poaceae</taxon>
        <taxon>BOP clade</taxon>
        <taxon>Oryzoideae</taxon>
        <taxon>Oryzeae</taxon>
        <taxon>Oryzinae</taxon>
        <taxon>Oryza</taxon>
    </lineage>
</organism>
<keyword evidence="3" id="KW-1185">Reference proteome</keyword>
<sequence length="112" mass="12139">MARHDHLDGIVNNAGVVGSLAQRSLDLADFDAVMDQHTGRPPRGSWCSSTPQTATSIESRDPACNVLLDANLDVKLYDFGFTHDGFLATSTRSRPSASPSLQSILLRRDTVQ</sequence>
<accession>J3L2F3</accession>
<name>J3L2F3_ORYBR</name>
<reference evidence="2" key="1">
    <citation type="journal article" date="2013" name="Nat. Commun.">
        <title>Whole-genome sequencing of Oryza brachyantha reveals mechanisms underlying Oryza genome evolution.</title>
        <authorList>
            <person name="Chen J."/>
            <person name="Huang Q."/>
            <person name="Gao D."/>
            <person name="Wang J."/>
            <person name="Lang Y."/>
            <person name="Liu T."/>
            <person name="Li B."/>
            <person name="Bai Z."/>
            <person name="Luis Goicoechea J."/>
            <person name="Liang C."/>
            <person name="Chen C."/>
            <person name="Zhang W."/>
            <person name="Sun S."/>
            <person name="Liao Y."/>
            <person name="Zhang X."/>
            <person name="Yang L."/>
            <person name="Song C."/>
            <person name="Wang M."/>
            <person name="Shi J."/>
            <person name="Liu G."/>
            <person name="Liu J."/>
            <person name="Zhou H."/>
            <person name="Zhou W."/>
            <person name="Yu Q."/>
            <person name="An N."/>
            <person name="Chen Y."/>
            <person name="Cai Q."/>
            <person name="Wang B."/>
            <person name="Liu B."/>
            <person name="Min J."/>
            <person name="Huang Y."/>
            <person name="Wu H."/>
            <person name="Li Z."/>
            <person name="Zhang Y."/>
            <person name="Yin Y."/>
            <person name="Song W."/>
            <person name="Jiang J."/>
            <person name="Jackson S.A."/>
            <person name="Wing R.A."/>
            <person name="Wang J."/>
            <person name="Chen M."/>
        </authorList>
    </citation>
    <scope>NUCLEOTIDE SEQUENCE [LARGE SCALE GENOMIC DNA]</scope>
    <source>
        <strain evidence="2">cv. IRGC 101232</strain>
    </source>
</reference>
<dbReference type="Gramene" id="OB01G34090.1">
    <property type="protein sequence ID" value="OB01G34090.1"/>
    <property type="gene ID" value="OB01G34090"/>
</dbReference>
<dbReference type="HOGENOM" id="CLU_2149711_0_0_1"/>
<proteinExistence type="predicted"/>
<protein>
    <submittedName>
        <fullName evidence="2">Uncharacterized protein</fullName>
    </submittedName>
</protein>
<feature type="compositionally biased region" description="Low complexity" evidence="1">
    <location>
        <begin position="90"/>
        <end position="101"/>
    </location>
</feature>
<feature type="region of interest" description="Disordered" evidence="1">
    <location>
        <begin position="90"/>
        <end position="112"/>
    </location>
</feature>
<dbReference type="EnsemblPlants" id="OB01G34090.1">
    <property type="protein sequence ID" value="OB01G34090.1"/>
    <property type="gene ID" value="OB01G34090"/>
</dbReference>